<dbReference type="EMBL" id="LNIX01000003">
    <property type="protein sequence ID" value="OXA57190.1"/>
    <property type="molecule type" value="Genomic_DNA"/>
</dbReference>
<dbReference type="Proteomes" id="UP000198287">
    <property type="component" value="Unassembled WGS sequence"/>
</dbReference>
<feature type="compositionally biased region" description="Polar residues" evidence="1">
    <location>
        <begin position="40"/>
        <end position="61"/>
    </location>
</feature>
<keyword evidence="3" id="KW-1185">Reference proteome</keyword>
<evidence type="ECO:0000313" key="2">
    <source>
        <dbReference type="EMBL" id="OXA57190.1"/>
    </source>
</evidence>
<protein>
    <submittedName>
        <fullName evidence="2">Uncharacterized protein</fullName>
    </submittedName>
</protein>
<feature type="compositionally biased region" description="Basic and acidic residues" evidence="1">
    <location>
        <begin position="1"/>
        <end position="17"/>
    </location>
</feature>
<sequence length="466" mass="52341">MDNKKGGDGGGKPDHDNLNGGVVVGGKWYPTMYDYLVESTAQRSSSVPATSRTVSVPHSRSTATATATAPSSVEEPEFERYDPERAINDSYEEYVREERDAAAPPKKKPKRVAPPALSAPSSSVSSSPALPRRRPTSAPQTHSVTATTPPLALLPPSVSAPTNARDAEIYSLDPDQHARRVEFRDWLERTTKGSFEEHHPRFLQYCDEVEYHPTRDVFWLPNIGFAMKQANGRNSYCKSDFPNQWRKNISDATVAFQQTPRRKEEVAAAKAKKRDETPHTHVFYIDVSSPNVGPLTVANLCDPNFGMLIYPGQWDAKNNSGYVTSRLGHMTNPRSKVFQLTADSNNHTHEVLAVRCHSLASRHKGEAYILAYGKEWNRLHLGQERFIWTRPETEIGEDGIEEEEAREKARDGIWIFQALDEEDEPHPLEGARFVDLADIPYGIKQSYIKKKVIPSLGQGYNTWKEQ</sequence>
<comment type="caution">
    <text evidence="2">The sequence shown here is derived from an EMBL/GenBank/DDBJ whole genome shotgun (WGS) entry which is preliminary data.</text>
</comment>
<dbReference type="AlphaFoldDB" id="A0A226EIR9"/>
<feature type="region of interest" description="Disordered" evidence="1">
    <location>
        <begin position="40"/>
        <end position="160"/>
    </location>
</feature>
<reference evidence="2 3" key="1">
    <citation type="submission" date="2015-12" db="EMBL/GenBank/DDBJ databases">
        <title>The genome of Folsomia candida.</title>
        <authorList>
            <person name="Faddeeva A."/>
            <person name="Derks M.F."/>
            <person name="Anvar Y."/>
            <person name="Smit S."/>
            <person name="Van Straalen N."/>
            <person name="Roelofs D."/>
        </authorList>
    </citation>
    <scope>NUCLEOTIDE SEQUENCE [LARGE SCALE GENOMIC DNA]</scope>
    <source>
        <strain evidence="2 3">VU population</strain>
        <tissue evidence="2">Whole body</tissue>
    </source>
</reference>
<evidence type="ECO:0000313" key="3">
    <source>
        <dbReference type="Proteomes" id="UP000198287"/>
    </source>
</evidence>
<gene>
    <name evidence="2" type="ORF">Fcan01_08096</name>
</gene>
<name>A0A226EIR9_FOLCA</name>
<feature type="region of interest" description="Disordered" evidence="1">
    <location>
        <begin position="1"/>
        <end position="23"/>
    </location>
</feature>
<accession>A0A226EIR9</accession>
<evidence type="ECO:0000256" key="1">
    <source>
        <dbReference type="SAM" id="MobiDB-lite"/>
    </source>
</evidence>
<feature type="compositionally biased region" description="Basic and acidic residues" evidence="1">
    <location>
        <begin position="78"/>
        <end position="101"/>
    </location>
</feature>
<feature type="compositionally biased region" description="Low complexity" evidence="1">
    <location>
        <begin position="113"/>
        <end position="160"/>
    </location>
</feature>
<proteinExistence type="predicted"/>
<organism evidence="2 3">
    <name type="scientific">Folsomia candida</name>
    <name type="common">Springtail</name>
    <dbReference type="NCBI Taxonomy" id="158441"/>
    <lineage>
        <taxon>Eukaryota</taxon>
        <taxon>Metazoa</taxon>
        <taxon>Ecdysozoa</taxon>
        <taxon>Arthropoda</taxon>
        <taxon>Hexapoda</taxon>
        <taxon>Collembola</taxon>
        <taxon>Entomobryomorpha</taxon>
        <taxon>Isotomoidea</taxon>
        <taxon>Isotomidae</taxon>
        <taxon>Proisotominae</taxon>
        <taxon>Folsomia</taxon>
    </lineage>
</organism>